<dbReference type="GO" id="GO:0009306">
    <property type="term" value="P:protein secretion"/>
    <property type="evidence" value="ECO:0007669"/>
    <property type="project" value="InterPro"/>
</dbReference>
<evidence type="ECO:0000313" key="2">
    <source>
        <dbReference type="Proteomes" id="UP000198662"/>
    </source>
</evidence>
<accession>A0A1G9J5V3</accession>
<proteinExistence type="predicted"/>
<protein>
    <submittedName>
        <fullName evidence="1">Excreted virulence factor EspC, type VII ESX diderm</fullName>
    </submittedName>
</protein>
<dbReference type="STRING" id="380244.SAMN05216298_3424"/>
<dbReference type="RefSeq" id="WP_091051774.1">
    <property type="nucleotide sequence ID" value="NZ_FNGF01000005.1"/>
</dbReference>
<dbReference type="InterPro" id="IPR022536">
    <property type="entry name" value="EspC"/>
</dbReference>
<keyword evidence="2" id="KW-1185">Reference proteome</keyword>
<dbReference type="OrthoDB" id="3688882at2"/>
<reference evidence="2" key="1">
    <citation type="submission" date="2016-10" db="EMBL/GenBank/DDBJ databases">
        <authorList>
            <person name="Varghese N."/>
            <person name="Submissions S."/>
        </authorList>
    </citation>
    <scope>NUCLEOTIDE SEQUENCE [LARGE SCALE GENOMIC DNA]</scope>
    <source>
        <strain evidence="2">CGMCC 4.3147</strain>
    </source>
</reference>
<dbReference type="AlphaFoldDB" id="A0A1G9J5V3"/>
<gene>
    <name evidence="1" type="ORF">SAMN05216298_3424</name>
</gene>
<name>A0A1G9J5V3_9ACTN</name>
<sequence length="106" mass="12006">MAGGFDVDPEELREHARYLETVKARFDQVMNASNYIEQDDEAYGTLCGWISGCLEERHQKQDDITSFLAENFTIAASALRAAAEEYEVSDTDSQSAFTELRDRMGR</sequence>
<dbReference type="Pfam" id="PF10824">
    <property type="entry name" value="T7SS_ESX_EspC"/>
    <property type="match status" value="1"/>
</dbReference>
<organism evidence="1 2">
    <name type="scientific">Glycomyces sambucus</name>
    <dbReference type="NCBI Taxonomy" id="380244"/>
    <lineage>
        <taxon>Bacteria</taxon>
        <taxon>Bacillati</taxon>
        <taxon>Actinomycetota</taxon>
        <taxon>Actinomycetes</taxon>
        <taxon>Glycomycetales</taxon>
        <taxon>Glycomycetaceae</taxon>
        <taxon>Glycomyces</taxon>
    </lineage>
</organism>
<evidence type="ECO:0000313" key="1">
    <source>
        <dbReference type="EMBL" id="SDL32626.1"/>
    </source>
</evidence>
<dbReference type="Proteomes" id="UP000198662">
    <property type="component" value="Unassembled WGS sequence"/>
</dbReference>
<dbReference type="EMBL" id="FNGF01000005">
    <property type="protein sequence ID" value="SDL32626.1"/>
    <property type="molecule type" value="Genomic_DNA"/>
</dbReference>